<dbReference type="GO" id="GO:0043527">
    <property type="term" value="C:tRNA methyltransferase complex"/>
    <property type="evidence" value="ECO:0007669"/>
    <property type="project" value="TreeGrafter"/>
</dbReference>
<dbReference type="Gene3D" id="3.40.50.150">
    <property type="entry name" value="Vaccinia Virus protein VP39"/>
    <property type="match status" value="1"/>
</dbReference>
<evidence type="ECO:0000256" key="6">
    <source>
        <dbReference type="ARBA" id="ARBA00022694"/>
    </source>
</evidence>
<dbReference type="GO" id="GO:0008176">
    <property type="term" value="F:tRNA (guanine(46)-N7)-methyltransferase activity"/>
    <property type="evidence" value="ECO:0007669"/>
    <property type="project" value="UniProtKB-UniRule"/>
</dbReference>
<evidence type="ECO:0000256" key="4">
    <source>
        <dbReference type="ARBA" id="ARBA00022679"/>
    </source>
</evidence>
<dbReference type="SUPFAM" id="SSF53335">
    <property type="entry name" value="S-adenosyl-L-methionine-dependent methyltransferases"/>
    <property type="match status" value="1"/>
</dbReference>
<dbReference type="UniPathway" id="UPA00989"/>
<comment type="pathway">
    <text evidence="7">tRNA modification; N(7)-methylguanine-tRNA biosynthesis.</text>
</comment>
<proteinExistence type="inferred from homology"/>
<gene>
    <name evidence="7" type="primary">trmB</name>
    <name evidence="8" type="ORF">HMPREF9336_03183</name>
</gene>
<dbReference type="HOGENOM" id="CLU_050910_0_3_11"/>
<dbReference type="CDD" id="cd02440">
    <property type="entry name" value="AdoMet_MTases"/>
    <property type="match status" value="1"/>
</dbReference>
<dbReference type="STRING" id="679197.HMPREF9336_03183"/>
<dbReference type="EMBL" id="ACZI02000001">
    <property type="protein sequence ID" value="EFV11990.1"/>
    <property type="molecule type" value="Genomic_DNA"/>
</dbReference>
<protein>
    <recommendedName>
        <fullName evidence="7">tRNA (guanine-N(7)-)-methyltransferase</fullName>
        <ecNumber evidence="7">2.1.1.33</ecNumber>
    </recommendedName>
    <alternativeName>
        <fullName evidence="7">tRNA (guanine(46)-N(7))-methyltransferase</fullName>
    </alternativeName>
    <alternativeName>
        <fullName evidence="7">tRNA(m7G46)-methyltransferase</fullName>
    </alternativeName>
</protein>
<feature type="binding site" evidence="7">
    <location>
        <position position="116"/>
    </location>
    <ligand>
        <name>S-adenosyl-L-methionine</name>
        <dbReference type="ChEBI" id="CHEBI:59789"/>
    </ligand>
</feature>
<dbReference type="InterPro" id="IPR029063">
    <property type="entry name" value="SAM-dependent_MTases_sf"/>
</dbReference>
<dbReference type="Pfam" id="PF02390">
    <property type="entry name" value="Methyltransf_4"/>
    <property type="match status" value="1"/>
</dbReference>
<evidence type="ECO:0000256" key="3">
    <source>
        <dbReference type="ARBA" id="ARBA00022603"/>
    </source>
</evidence>
<keyword evidence="9" id="KW-1185">Reference proteome</keyword>
<dbReference type="OrthoDB" id="9802090at2"/>
<evidence type="ECO:0000313" key="8">
    <source>
        <dbReference type="EMBL" id="EFV11990.1"/>
    </source>
</evidence>
<keyword evidence="5 7" id="KW-0949">S-adenosyl-L-methionine</keyword>
<dbReference type="RefSeq" id="WP_007471990.1">
    <property type="nucleotide sequence ID" value="NZ_KI391953.1"/>
</dbReference>
<feature type="binding site" evidence="7">
    <location>
        <position position="138"/>
    </location>
    <ligand>
        <name>S-adenosyl-L-methionine</name>
        <dbReference type="ChEBI" id="CHEBI:59789"/>
    </ligand>
</feature>
<keyword evidence="3 7" id="KW-0489">Methyltransferase</keyword>
<dbReference type="InterPro" id="IPR055361">
    <property type="entry name" value="tRNA_methyltr_TrmB_bact"/>
</dbReference>
<dbReference type="InterPro" id="IPR003358">
    <property type="entry name" value="tRNA_(Gua-N-7)_MeTrfase_Trmb"/>
</dbReference>
<dbReference type="NCBIfam" id="TIGR00091">
    <property type="entry name" value="tRNA (guanosine(46)-N7)-methyltransferase TrmB"/>
    <property type="match status" value="1"/>
</dbReference>
<feature type="binding site" evidence="7">
    <location>
        <position position="64"/>
    </location>
    <ligand>
        <name>S-adenosyl-L-methionine</name>
        <dbReference type="ChEBI" id="CHEBI:59789"/>
    </ligand>
</feature>
<keyword evidence="4 7" id="KW-0808">Transferase</keyword>
<feature type="binding site" evidence="7">
    <location>
        <position position="89"/>
    </location>
    <ligand>
        <name>S-adenosyl-L-methionine</name>
        <dbReference type="ChEBI" id="CHEBI:59789"/>
    </ligand>
</feature>
<sequence length="239" mass="26110">MTAQTPRRPVAVTVGRRGTLSPALQEVWDRSWPRLGHRIVEGDPEGFLPDLAEWFGREAPLVLDIGFGNGAATVSLAEQLPDHNIVGVERYKPGLAQLLQFLEERDVPNVRLLRADATGVLDRIAPGSVAMVRVLFPDPWPKTRHHKRRLVNLWTVSQIAERLCVGGVLHVATDDANYAEAIAGSLADEPRLAALPAERSVPSRPTTAFEARAQRAGRAVTEFVVCRRTTGSAPEPGND</sequence>
<dbReference type="PANTHER" id="PTHR23417">
    <property type="entry name" value="3-DEOXY-D-MANNO-OCTULOSONIC-ACID TRANSFERASE/TRNA GUANINE-N 7 - -METHYLTRANSFERASE"/>
    <property type="match status" value="1"/>
</dbReference>
<dbReference type="eggNOG" id="COG0220">
    <property type="taxonomic scope" value="Bacteria"/>
</dbReference>
<keyword evidence="6 7" id="KW-0819">tRNA processing</keyword>
<dbReference type="PANTHER" id="PTHR23417:SF14">
    <property type="entry name" value="PENTACOTRIPEPTIDE-REPEAT REGION OF PRORP DOMAIN-CONTAINING PROTEIN"/>
    <property type="match status" value="1"/>
</dbReference>
<feature type="binding site" evidence="7">
    <location>
        <position position="142"/>
    </location>
    <ligand>
        <name>substrate</name>
    </ligand>
</feature>
<comment type="function">
    <text evidence="2 7">Catalyzes the formation of N(7)-methylguanine at position 46 (m7G46) in tRNA.</text>
</comment>
<dbReference type="PROSITE" id="PS51625">
    <property type="entry name" value="SAM_MT_TRMB"/>
    <property type="match status" value="1"/>
</dbReference>
<comment type="caution">
    <text evidence="7">Lacks conserved residue(s) required for the propagation of feature annotation.</text>
</comment>
<comment type="similarity">
    <text evidence="7">Belongs to the class I-like SAM-binding methyltransferase superfamily. TrmB family.</text>
</comment>
<dbReference type="AlphaFoldDB" id="E5XUL1"/>
<dbReference type="HAMAP" id="MF_01057">
    <property type="entry name" value="tRNA_methyltr_TrmB"/>
    <property type="match status" value="1"/>
</dbReference>
<comment type="catalytic activity">
    <reaction evidence="1 7">
        <text>guanosine(46) in tRNA + S-adenosyl-L-methionine = N(7)-methylguanosine(46) in tRNA + S-adenosyl-L-homocysteine</text>
        <dbReference type="Rhea" id="RHEA:42708"/>
        <dbReference type="Rhea" id="RHEA-COMP:10188"/>
        <dbReference type="Rhea" id="RHEA-COMP:10189"/>
        <dbReference type="ChEBI" id="CHEBI:57856"/>
        <dbReference type="ChEBI" id="CHEBI:59789"/>
        <dbReference type="ChEBI" id="CHEBI:74269"/>
        <dbReference type="ChEBI" id="CHEBI:74480"/>
        <dbReference type="EC" id="2.1.1.33"/>
    </reaction>
</comment>
<evidence type="ECO:0000256" key="1">
    <source>
        <dbReference type="ARBA" id="ARBA00000142"/>
    </source>
</evidence>
<comment type="caution">
    <text evidence="8">The sequence shown here is derived from an EMBL/GenBank/DDBJ whole genome shotgun (WGS) entry which is preliminary data.</text>
</comment>
<feature type="binding site" evidence="7">
    <location>
        <position position="174"/>
    </location>
    <ligand>
        <name>substrate</name>
    </ligand>
</feature>
<reference evidence="8 9" key="1">
    <citation type="journal article" date="2011" name="Stand. Genomic Sci.">
        <title>High quality draft genome sequence of Segniliparus rugosus CDC 945(T)= (ATCC BAA-974(T)).</title>
        <authorList>
            <person name="Earl A.M."/>
            <person name="Desjardins C.A."/>
            <person name="Fitzgerald M.G."/>
            <person name="Arachchi H.M."/>
            <person name="Zeng Q."/>
            <person name="Mehta T."/>
            <person name="Griggs A."/>
            <person name="Birren B.W."/>
            <person name="Toney N.C."/>
            <person name="Carr J."/>
            <person name="Posey J."/>
            <person name="Butler W.R."/>
        </authorList>
    </citation>
    <scope>NUCLEOTIDE SEQUENCE [LARGE SCALE GENOMIC DNA]</scope>
    <source>
        <strain evidence="9">ATCC BAA-974 / DSM 45345 / CCUG 50838 / CIP 108380 / JCM 13579 / CDC 945</strain>
    </source>
</reference>
<dbReference type="Proteomes" id="UP000004816">
    <property type="component" value="Unassembled WGS sequence"/>
</dbReference>
<accession>E5XUL1</accession>
<evidence type="ECO:0000256" key="7">
    <source>
        <dbReference type="HAMAP-Rule" id="MF_01057"/>
    </source>
</evidence>
<evidence type="ECO:0000313" key="9">
    <source>
        <dbReference type="Proteomes" id="UP000004816"/>
    </source>
</evidence>
<name>E5XUL1_SEGRC</name>
<organism evidence="8 9">
    <name type="scientific">Segniliparus rugosus (strain ATCC BAA-974 / DSM 45345 / CCUG 50838 / CIP 108380 / JCM 13579 / CDC 945)</name>
    <dbReference type="NCBI Taxonomy" id="679197"/>
    <lineage>
        <taxon>Bacteria</taxon>
        <taxon>Bacillati</taxon>
        <taxon>Actinomycetota</taxon>
        <taxon>Actinomycetes</taxon>
        <taxon>Mycobacteriales</taxon>
        <taxon>Segniliparaceae</taxon>
        <taxon>Segniliparus</taxon>
    </lineage>
</organism>
<feature type="binding site" evidence="7">
    <location>
        <begin position="207"/>
        <end position="210"/>
    </location>
    <ligand>
        <name>substrate</name>
    </ligand>
</feature>
<evidence type="ECO:0000256" key="2">
    <source>
        <dbReference type="ARBA" id="ARBA00003015"/>
    </source>
</evidence>
<evidence type="ECO:0000256" key="5">
    <source>
        <dbReference type="ARBA" id="ARBA00022691"/>
    </source>
</evidence>
<dbReference type="EC" id="2.1.1.33" evidence="7"/>